<comment type="similarity">
    <text evidence="3 9 10">Belongs to the peptidase S8 family.</text>
</comment>
<keyword evidence="5 9" id="KW-0645">Protease</keyword>
<evidence type="ECO:0000256" key="11">
    <source>
        <dbReference type="SAM" id="Phobius"/>
    </source>
</evidence>
<evidence type="ECO:0000256" key="4">
    <source>
        <dbReference type="ARBA" id="ARBA00022525"/>
    </source>
</evidence>
<accession>A0ABS6JU62</accession>
<reference evidence="13 14" key="1">
    <citation type="submission" date="2021-06" db="EMBL/GenBank/DDBJ databases">
        <title>Bacillus sp. RD4P76, an endophyte from a halophyte.</title>
        <authorList>
            <person name="Sun J.-Q."/>
        </authorList>
    </citation>
    <scope>NUCLEOTIDE SEQUENCE [LARGE SCALE GENOMIC DNA]</scope>
    <source>
        <strain evidence="13 14">JCM 17098</strain>
    </source>
</reference>
<organism evidence="13 14">
    <name type="scientific">Evansella alkalicola</name>
    <dbReference type="NCBI Taxonomy" id="745819"/>
    <lineage>
        <taxon>Bacteria</taxon>
        <taxon>Bacillati</taxon>
        <taxon>Bacillota</taxon>
        <taxon>Bacilli</taxon>
        <taxon>Bacillales</taxon>
        <taxon>Bacillaceae</taxon>
        <taxon>Evansella</taxon>
    </lineage>
</organism>
<dbReference type="PROSITE" id="PS00138">
    <property type="entry name" value="SUBTILASE_SER"/>
    <property type="match status" value="1"/>
</dbReference>
<evidence type="ECO:0000256" key="8">
    <source>
        <dbReference type="ARBA" id="ARBA00022837"/>
    </source>
</evidence>
<dbReference type="Gene3D" id="3.40.50.200">
    <property type="entry name" value="Peptidase S8/S53 domain"/>
    <property type="match status" value="1"/>
</dbReference>
<evidence type="ECO:0000313" key="13">
    <source>
        <dbReference type="EMBL" id="MBU9722102.1"/>
    </source>
</evidence>
<evidence type="ECO:0000313" key="14">
    <source>
        <dbReference type="Proteomes" id="UP000790580"/>
    </source>
</evidence>
<evidence type="ECO:0000256" key="7">
    <source>
        <dbReference type="ARBA" id="ARBA00022825"/>
    </source>
</evidence>
<feature type="active site" description="Charge relay system" evidence="9">
    <location>
        <position position="366"/>
    </location>
</feature>
<protein>
    <submittedName>
        <fullName evidence="13">S8 family peptidase</fullName>
    </submittedName>
</protein>
<evidence type="ECO:0000256" key="10">
    <source>
        <dbReference type="RuleBase" id="RU003355"/>
    </source>
</evidence>
<dbReference type="PROSITE" id="PS00137">
    <property type="entry name" value="SUBTILASE_HIS"/>
    <property type="match status" value="1"/>
</dbReference>
<dbReference type="PANTHER" id="PTHR43806">
    <property type="entry name" value="PEPTIDASE S8"/>
    <property type="match status" value="1"/>
</dbReference>
<sequence length="614" mass="68115">MNSLIRLTIGFSVVLLAVLGMWFFSDHQNEGNLIADESERQTDSTFRASMDELMAEDLSYTIEMFLHHIEEDLNTWKSNDYSSEKVKGKMVKEVDEHPHIRGFVFINEENDELTIGDVSREASDKLTRQKQNGTLLSDPFVAQGTKRVLMGLVDKNKKGDSMANTFIAEIDLSFIENFVKEIGTVSDANGQFFIGDGHDISFSRVEADPSYAVEQVEDIGWNIYVNSDEEGVDEEEHFREGEVIVELAQDVNVDNWVMEQNVDIIDEFNHHLIVRSNDRTTEDLVQTLSRNSSVIDVEPNYLFSKQVVHKRVTDGGARSRISPYQRTPSPNDEFYDPYQWNFSQIKADQGWNISVGQEAVPIAIIDSGIDPDHLDLSERITDGYNTFEDNHAYDDDNGHGTHVAGVAGAITNNVDGVAGVSWDNPLLAVKVLDHNAEGNSFGIAKGIAWAVDNGAKVINLSLGDSHHSDIMYEAIKYAYENDVVIIAASGNDNVDTPMYPAAYPEVLAVAAVDPHMERAFFSNYGDHIDVSAPGEHIPSTYPGNQYVMMSGTSMAAPHVAGMAGLIRSVDPSLTNEDVYDLIRSTSDDLGSPGYDPFYGYGNINIKRALEELVS</sequence>
<dbReference type="Pfam" id="PF00082">
    <property type="entry name" value="Peptidase_S8"/>
    <property type="match status" value="1"/>
</dbReference>
<dbReference type="EMBL" id="JAHQCR010000049">
    <property type="protein sequence ID" value="MBU9722102.1"/>
    <property type="molecule type" value="Genomic_DNA"/>
</dbReference>
<keyword evidence="11" id="KW-1133">Transmembrane helix</keyword>
<dbReference type="PROSITE" id="PS00136">
    <property type="entry name" value="SUBTILASE_ASP"/>
    <property type="match status" value="1"/>
</dbReference>
<dbReference type="PRINTS" id="PR00723">
    <property type="entry name" value="SUBTILISIN"/>
</dbReference>
<dbReference type="RefSeq" id="WP_088075158.1">
    <property type="nucleotide sequence ID" value="NZ_JAHQCR010000049.1"/>
</dbReference>
<evidence type="ECO:0000256" key="1">
    <source>
        <dbReference type="ARBA" id="ARBA00001913"/>
    </source>
</evidence>
<evidence type="ECO:0000256" key="3">
    <source>
        <dbReference type="ARBA" id="ARBA00011073"/>
    </source>
</evidence>
<dbReference type="SUPFAM" id="SSF52743">
    <property type="entry name" value="Subtilisin-like"/>
    <property type="match status" value="1"/>
</dbReference>
<dbReference type="PANTHER" id="PTHR43806:SF11">
    <property type="entry name" value="CEREVISIN-RELATED"/>
    <property type="match status" value="1"/>
</dbReference>
<gene>
    <name evidence="13" type="ORF">KS407_11710</name>
</gene>
<name>A0ABS6JU62_9BACI</name>
<feature type="domain" description="Peptidase S8/S53" evidence="12">
    <location>
        <begin position="359"/>
        <end position="601"/>
    </location>
</feature>
<keyword evidence="7 9" id="KW-0720">Serine protease</keyword>
<comment type="cofactor">
    <cofactor evidence="1">
        <name>Ca(2+)</name>
        <dbReference type="ChEBI" id="CHEBI:29108"/>
    </cofactor>
</comment>
<keyword evidence="6 9" id="KW-0378">Hydrolase</keyword>
<dbReference type="InterPro" id="IPR036852">
    <property type="entry name" value="Peptidase_S8/S53_dom_sf"/>
</dbReference>
<feature type="transmembrane region" description="Helical" evidence="11">
    <location>
        <begin position="7"/>
        <end position="24"/>
    </location>
</feature>
<dbReference type="InterPro" id="IPR023828">
    <property type="entry name" value="Peptidase_S8_Ser-AS"/>
</dbReference>
<dbReference type="InterPro" id="IPR050131">
    <property type="entry name" value="Peptidase_S8_subtilisin-like"/>
</dbReference>
<evidence type="ECO:0000256" key="9">
    <source>
        <dbReference type="PROSITE-ProRule" id="PRU01240"/>
    </source>
</evidence>
<dbReference type="InterPro" id="IPR015500">
    <property type="entry name" value="Peptidase_S8_subtilisin-rel"/>
</dbReference>
<dbReference type="InterPro" id="IPR000209">
    <property type="entry name" value="Peptidase_S8/S53_dom"/>
</dbReference>
<feature type="active site" description="Charge relay system" evidence="9">
    <location>
        <position position="553"/>
    </location>
</feature>
<evidence type="ECO:0000256" key="2">
    <source>
        <dbReference type="ARBA" id="ARBA00004613"/>
    </source>
</evidence>
<dbReference type="InterPro" id="IPR023827">
    <property type="entry name" value="Peptidase_S8_Asp-AS"/>
</dbReference>
<keyword evidence="14" id="KW-1185">Reference proteome</keyword>
<feature type="active site" description="Charge relay system" evidence="9">
    <location>
        <position position="399"/>
    </location>
</feature>
<evidence type="ECO:0000259" key="12">
    <source>
        <dbReference type="Pfam" id="PF00082"/>
    </source>
</evidence>
<evidence type="ECO:0000256" key="5">
    <source>
        <dbReference type="ARBA" id="ARBA00022670"/>
    </source>
</evidence>
<dbReference type="InterPro" id="IPR034084">
    <property type="entry name" value="Thermitase-like_dom"/>
</dbReference>
<evidence type="ECO:0000256" key="6">
    <source>
        <dbReference type="ARBA" id="ARBA00022801"/>
    </source>
</evidence>
<keyword evidence="11" id="KW-0812">Transmembrane</keyword>
<keyword evidence="4" id="KW-0964">Secreted</keyword>
<dbReference type="InterPro" id="IPR022398">
    <property type="entry name" value="Peptidase_S8_His-AS"/>
</dbReference>
<dbReference type="CDD" id="cd07484">
    <property type="entry name" value="Peptidases_S8_Thermitase_like"/>
    <property type="match status" value="1"/>
</dbReference>
<dbReference type="PROSITE" id="PS51892">
    <property type="entry name" value="SUBTILASE"/>
    <property type="match status" value="1"/>
</dbReference>
<keyword evidence="11" id="KW-0472">Membrane</keyword>
<comment type="caution">
    <text evidence="13">The sequence shown here is derived from an EMBL/GenBank/DDBJ whole genome shotgun (WGS) entry which is preliminary data.</text>
</comment>
<comment type="subcellular location">
    <subcellularLocation>
        <location evidence="2">Secreted</location>
    </subcellularLocation>
</comment>
<proteinExistence type="inferred from homology"/>
<keyword evidence="8" id="KW-0106">Calcium</keyword>
<dbReference type="Proteomes" id="UP000790580">
    <property type="component" value="Unassembled WGS sequence"/>
</dbReference>